<comment type="catalytic activity">
    <reaction evidence="12 14">
        <text>(S)-2,3,4,5-tetrahydrodipicolinate + NADP(+) + H2O = (2S,4S)-4-hydroxy-2,3,4,5-tetrahydrodipicolinate + NADPH + H(+)</text>
        <dbReference type="Rhea" id="RHEA:35331"/>
        <dbReference type="ChEBI" id="CHEBI:15377"/>
        <dbReference type="ChEBI" id="CHEBI:15378"/>
        <dbReference type="ChEBI" id="CHEBI:16845"/>
        <dbReference type="ChEBI" id="CHEBI:57783"/>
        <dbReference type="ChEBI" id="CHEBI:58349"/>
        <dbReference type="ChEBI" id="CHEBI:67139"/>
        <dbReference type="EC" id="1.17.1.8"/>
    </reaction>
</comment>
<dbReference type="HAMAP" id="MF_00102">
    <property type="entry name" value="DapB"/>
    <property type="match status" value="1"/>
</dbReference>
<dbReference type="OrthoDB" id="9790352at2"/>
<evidence type="ECO:0000256" key="12">
    <source>
        <dbReference type="ARBA" id="ARBA00049080"/>
    </source>
</evidence>
<dbReference type="InterPro" id="IPR022663">
    <property type="entry name" value="DapB_C"/>
</dbReference>
<organism evidence="17 18">
    <name type="scientific">Zoogloea oleivorans</name>
    <dbReference type="NCBI Taxonomy" id="1552750"/>
    <lineage>
        <taxon>Bacteria</taxon>
        <taxon>Pseudomonadati</taxon>
        <taxon>Pseudomonadota</taxon>
        <taxon>Betaproteobacteria</taxon>
        <taxon>Rhodocyclales</taxon>
        <taxon>Zoogloeaceae</taxon>
        <taxon>Zoogloea</taxon>
    </lineage>
</organism>
<dbReference type="GO" id="GO:0008839">
    <property type="term" value="F:4-hydroxy-tetrahydrodipicolinate reductase"/>
    <property type="evidence" value="ECO:0007669"/>
    <property type="project" value="UniProtKB-UniRule"/>
</dbReference>
<dbReference type="Pfam" id="PF01113">
    <property type="entry name" value="DapB_N"/>
    <property type="match status" value="1"/>
</dbReference>
<dbReference type="Gene3D" id="3.40.50.720">
    <property type="entry name" value="NAD(P)-binding Rossmann-like Domain"/>
    <property type="match status" value="1"/>
</dbReference>
<evidence type="ECO:0000256" key="4">
    <source>
        <dbReference type="ARBA" id="ARBA00022605"/>
    </source>
</evidence>
<feature type="binding site" evidence="14">
    <location>
        <begin position="123"/>
        <end position="126"/>
    </location>
    <ligand>
        <name>NAD(+)</name>
        <dbReference type="ChEBI" id="CHEBI:57540"/>
    </ligand>
</feature>
<dbReference type="GO" id="GO:0050661">
    <property type="term" value="F:NADP binding"/>
    <property type="evidence" value="ECO:0007669"/>
    <property type="project" value="UniProtKB-UniRule"/>
</dbReference>
<comment type="function">
    <text evidence="14">Catalyzes the conversion of 4-hydroxy-tetrahydrodipicolinate (HTPA) to tetrahydrodipicolinate.</text>
</comment>
<keyword evidence="6 14" id="KW-0220">Diaminopimelate biosynthesis</keyword>
<reference evidence="17 18" key="1">
    <citation type="submission" date="2019-01" db="EMBL/GenBank/DDBJ databases">
        <title>Zoogloea oleivorans genome sequencing and assembly.</title>
        <authorList>
            <person name="Tancsics A."/>
            <person name="Farkas M."/>
            <person name="Kriszt B."/>
            <person name="Maroti G."/>
            <person name="Horvath B."/>
        </authorList>
    </citation>
    <scope>NUCLEOTIDE SEQUENCE [LARGE SCALE GENOMIC DNA]</scope>
    <source>
        <strain evidence="17 18">Buc</strain>
    </source>
</reference>
<gene>
    <name evidence="14" type="primary">dapB</name>
    <name evidence="17" type="ORF">ETQ85_07535</name>
</gene>
<dbReference type="GO" id="GO:0009089">
    <property type="term" value="P:lysine biosynthetic process via diaminopimelate"/>
    <property type="evidence" value="ECO:0007669"/>
    <property type="project" value="UniProtKB-UniRule"/>
</dbReference>
<evidence type="ECO:0000256" key="7">
    <source>
        <dbReference type="ARBA" id="ARBA00023002"/>
    </source>
</evidence>
<dbReference type="InterPro" id="IPR036291">
    <property type="entry name" value="NAD(P)-bd_dom_sf"/>
</dbReference>
<keyword evidence="9 14" id="KW-0457">Lysine biosynthesis</keyword>
<evidence type="ECO:0000313" key="18">
    <source>
        <dbReference type="Proteomes" id="UP000389128"/>
    </source>
</evidence>
<dbReference type="PANTHER" id="PTHR20836">
    <property type="entry name" value="DIHYDRODIPICOLINATE REDUCTASE"/>
    <property type="match status" value="1"/>
</dbReference>
<evidence type="ECO:0000256" key="8">
    <source>
        <dbReference type="ARBA" id="ARBA00023027"/>
    </source>
</evidence>
<keyword evidence="4 14" id="KW-0028">Amino-acid biosynthesis</keyword>
<dbReference type="GO" id="GO:0016726">
    <property type="term" value="F:oxidoreductase activity, acting on CH or CH2 groups, NAD or NADP as acceptor"/>
    <property type="evidence" value="ECO:0007669"/>
    <property type="project" value="UniProtKB-UniRule"/>
</dbReference>
<dbReference type="EC" id="1.17.1.8" evidence="11 14"/>
<comment type="catalytic activity">
    <reaction evidence="13 14">
        <text>(S)-2,3,4,5-tetrahydrodipicolinate + NAD(+) + H2O = (2S,4S)-4-hydroxy-2,3,4,5-tetrahydrodipicolinate + NADH + H(+)</text>
        <dbReference type="Rhea" id="RHEA:35323"/>
        <dbReference type="ChEBI" id="CHEBI:15377"/>
        <dbReference type="ChEBI" id="CHEBI:15378"/>
        <dbReference type="ChEBI" id="CHEBI:16845"/>
        <dbReference type="ChEBI" id="CHEBI:57540"/>
        <dbReference type="ChEBI" id="CHEBI:57945"/>
        <dbReference type="ChEBI" id="CHEBI:67139"/>
        <dbReference type="EC" id="1.17.1.8"/>
    </reaction>
</comment>
<feature type="binding site" evidence="14">
    <location>
        <begin position="166"/>
        <end position="167"/>
    </location>
    <ligand>
        <name>(S)-2,3,4,5-tetrahydrodipicolinate</name>
        <dbReference type="ChEBI" id="CHEBI:16845"/>
    </ligand>
</feature>
<keyword evidence="18" id="KW-1185">Reference proteome</keyword>
<feature type="active site" description="Proton donor" evidence="14">
    <location>
        <position position="160"/>
    </location>
</feature>
<dbReference type="GO" id="GO:0019877">
    <property type="term" value="P:diaminopimelate biosynthetic process"/>
    <property type="evidence" value="ECO:0007669"/>
    <property type="project" value="UniProtKB-UniRule"/>
</dbReference>
<feature type="binding site" evidence="14">
    <location>
        <begin position="99"/>
        <end position="101"/>
    </location>
    <ligand>
        <name>NAD(+)</name>
        <dbReference type="ChEBI" id="CHEBI:57540"/>
    </ligand>
</feature>
<feature type="binding site" evidence="14">
    <location>
        <position position="157"/>
    </location>
    <ligand>
        <name>(S)-2,3,4,5-tetrahydrodipicolinate</name>
        <dbReference type="ChEBI" id="CHEBI:16845"/>
    </ligand>
</feature>
<dbReference type="FunFam" id="3.40.50.720:FF:000048">
    <property type="entry name" value="4-hydroxy-tetrahydrodipicolinate reductase"/>
    <property type="match status" value="1"/>
</dbReference>
<evidence type="ECO:0000259" key="15">
    <source>
        <dbReference type="Pfam" id="PF01113"/>
    </source>
</evidence>
<comment type="pathway">
    <text evidence="10 14">Amino-acid biosynthesis; L-lysine biosynthesis via DAP pathway; (S)-tetrahydrodipicolinate from L-aspartate: step 4/4.</text>
</comment>
<evidence type="ECO:0000256" key="6">
    <source>
        <dbReference type="ARBA" id="ARBA00022915"/>
    </source>
</evidence>
<feature type="domain" description="Dihydrodipicolinate reductase C-terminal" evidence="16">
    <location>
        <begin position="129"/>
        <end position="265"/>
    </location>
</feature>
<evidence type="ECO:0000256" key="10">
    <source>
        <dbReference type="ARBA" id="ARBA00037922"/>
    </source>
</evidence>
<keyword evidence="8 14" id="KW-0520">NAD</keyword>
<evidence type="ECO:0000259" key="16">
    <source>
        <dbReference type="Pfam" id="PF05173"/>
    </source>
</evidence>
<dbReference type="FunFam" id="3.30.360.10:FF:000004">
    <property type="entry name" value="4-hydroxy-tetrahydrodipicolinate reductase"/>
    <property type="match status" value="1"/>
</dbReference>
<dbReference type="PIRSF" id="PIRSF000161">
    <property type="entry name" value="DHPR"/>
    <property type="match status" value="1"/>
</dbReference>
<accession>A0A6C2D1X3</accession>
<evidence type="ECO:0000256" key="5">
    <source>
        <dbReference type="ARBA" id="ARBA00022857"/>
    </source>
</evidence>
<evidence type="ECO:0000313" key="17">
    <source>
        <dbReference type="EMBL" id="TYC59874.1"/>
    </source>
</evidence>
<comment type="subcellular location">
    <subcellularLocation>
        <location evidence="1 14">Cytoplasm</location>
    </subcellularLocation>
</comment>
<dbReference type="CDD" id="cd02274">
    <property type="entry name" value="DHDPR_N"/>
    <property type="match status" value="1"/>
</dbReference>
<dbReference type="Proteomes" id="UP000389128">
    <property type="component" value="Unassembled WGS sequence"/>
</dbReference>
<protein>
    <recommendedName>
        <fullName evidence="11 14">4-hydroxy-tetrahydrodipicolinate reductase</fullName>
        <shortName evidence="14">HTPA reductase</shortName>
        <ecNumber evidence="11 14">1.17.1.8</ecNumber>
    </recommendedName>
</protein>
<dbReference type="SUPFAM" id="SSF55347">
    <property type="entry name" value="Glyceraldehyde-3-phosphate dehydrogenase-like, C-terminal domain"/>
    <property type="match status" value="1"/>
</dbReference>
<keyword evidence="5 14" id="KW-0521">NADP</keyword>
<feature type="domain" description="Dihydrodipicolinate reductase N-terminal" evidence="15">
    <location>
        <begin position="4"/>
        <end position="126"/>
    </location>
</feature>
<dbReference type="SUPFAM" id="SSF51735">
    <property type="entry name" value="NAD(P)-binding Rossmann-fold domains"/>
    <property type="match status" value="1"/>
</dbReference>
<comment type="subunit">
    <text evidence="14">Homotetramer.</text>
</comment>
<dbReference type="InterPro" id="IPR023940">
    <property type="entry name" value="DHDPR_bac"/>
</dbReference>
<evidence type="ECO:0000256" key="11">
    <source>
        <dbReference type="ARBA" id="ARBA00038983"/>
    </source>
</evidence>
<dbReference type="NCBIfam" id="TIGR00036">
    <property type="entry name" value="dapB"/>
    <property type="match status" value="1"/>
</dbReference>
<feature type="active site" description="Proton donor/acceptor" evidence="14">
    <location>
        <position position="156"/>
    </location>
</feature>
<keyword evidence="3 14" id="KW-0963">Cytoplasm</keyword>
<dbReference type="RefSeq" id="WP_148578431.1">
    <property type="nucleotide sequence ID" value="NZ_SDKK01000006.1"/>
</dbReference>
<evidence type="ECO:0000256" key="3">
    <source>
        <dbReference type="ARBA" id="ARBA00022490"/>
    </source>
</evidence>
<comment type="caution">
    <text evidence="14">Was originally thought to be a dihydrodipicolinate reductase (DHDPR), catalyzing the conversion of dihydrodipicolinate to tetrahydrodipicolinate. However, it was shown in E.coli that the substrate of the enzymatic reaction is not dihydrodipicolinate (DHDP) but in fact (2S,4S)-4-hydroxy-2,3,4,5-tetrahydrodipicolinic acid (HTPA), the product released by the DapA-catalyzed reaction.</text>
</comment>
<evidence type="ECO:0000256" key="2">
    <source>
        <dbReference type="ARBA" id="ARBA00006642"/>
    </source>
</evidence>
<feature type="binding site" evidence="14">
    <location>
        <begin position="10"/>
        <end position="15"/>
    </location>
    <ligand>
        <name>NAD(+)</name>
        <dbReference type="ChEBI" id="CHEBI:57540"/>
    </ligand>
</feature>
<dbReference type="AlphaFoldDB" id="A0A6C2D1X3"/>
<sequence>MNQVRIAIAGASGRMGRMLIEATLKADDAVLVAAFERPESTFIGKDAGDLVGSSCGVTITSDVAEGLAKADCLIDFTRPEGTLQHLALARAAGCGMVIGTTGFSAEGKAEIAAAARDIPVVFAPNMAVGVNAVFKLLDVAARILNEDYDVEIIEAHHRLKVDAPSGTALRMGEVVAGALGRDLESCAIYGREGVTGERDGQTIGFATVRGGDIVGDHTVLFAGIGERIEITHKSGSRMPYASGSLRAARFLAAHKAGLFDMQDVLGLK</sequence>
<feature type="binding site" evidence="14">
    <location>
        <position position="37"/>
    </location>
    <ligand>
        <name>NADP(+)</name>
        <dbReference type="ChEBI" id="CHEBI:58349"/>
    </ligand>
</feature>
<dbReference type="UniPathway" id="UPA00034">
    <property type="reaction ID" value="UER00018"/>
</dbReference>
<comment type="caution">
    <text evidence="17">The sequence shown here is derived from an EMBL/GenBank/DDBJ whole genome shotgun (WGS) entry which is preliminary data.</text>
</comment>
<dbReference type="EMBL" id="SDKK01000006">
    <property type="protein sequence ID" value="TYC59874.1"/>
    <property type="molecule type" value="Genomic_DNA"/>
</dbReference>
<dbReference type="PROSITE" id="PS01298">
    <property type="entry name" value="DAPB"/>
    <property type="match status" value="1"/>
</dbReference>
<name>A0A6C2D1X3_9RHOO</name>
<proteinExistence type="inferred from homology"/>
<dbReference type="PANTHER" id="PTHR20836:SF0">
    <property type="entry name" value="4-HYDROXY-TETRAHYDRODIPICOLINATE REDUCTASE 1, CHLOROPLASTIC-RELATED"/>
    <property type="match status" value="1"/>
</dbReference>
<evidence type="ECO:0000256" key="13">
    <source>
        <dbReference type="ARBA" id="ARBA00049396"/>
    </source>
</evidence>
<dbReference type="GO" id="GO:0005829">
    <property type="term" value="C:cytosol"/>
    <property type="evidence" value="ECO:0007669"/>
    <property type="project" value="TreeGrafter"/>
</dbReference>
<evidence type="ECO:0000256" key="1">
    <source>
        <dbReference type="ARBA" id="ARBA00004496"/>
    </source>
</evidence>
<dbReference type="InterPro" id="IPR022664">
    <property type="entry name" value="DapB_N_CS"/>
</dbReference>
<dbReference type="InterPro" id="IPR000846">
    <property type="entry name" value="DapB_N"/>
</dbReference>
<dbReference type="GO" id="GO:0051287">
    <property type="term" value="F:NAD binding"/>
    <property type="evidence" value="ECO:0007669"/>
    <property type="project" value="UniProtKB-UniRule"/>
</dbReference>
<dbReference type="Pfam" id="PF05173">
    <property type="entry name" value="DapB_C"/>
    <property type="match status" value="1"/>
</dbReference>
<evidence type="ECO:0000256" key="9">
    <source>
        <dbReference type="ARBA" id="ARBA00023154"/>
    </source>
</evidence>
<comment type="similarity">
    <text evidence="2 14">Belongs to the DapB family.</text>
</comment>
<keyword evidence="7 14" id="KW-0560">Oxidoreductase</keyword>
<dbReference type="Gene3D" id="3.30.360.10">
    <property type="entry name" value="Dihydrodipicolinate Reductase, domain 2"/>
    <property type="match status" value="1"/>
</dbReference>
<evidence type="ECO:0000256" key="14">
    <source>
        <dbReference type="HAMAP-Rule" id="MF_00102"/>
    </source>
</evidence>
<feature type="binding site" evidence="14">
    <location>
        <position position="36"/>
    </location>
    <ligand>
        <name>NAD(+)</name>
        <dbReference type="ChEBI" id="CHEBI:57540"/>
    </ligand>
</feature>